<name>A0AC34RLX9_9BILA</name>
<organism evidence="1 2">
    <name type="scientific">Panagrolaimus sp. JU765</name>
    <dbReference type="NCBI Taxonomy" id="591449"/>
    <lineage>
        <taxon>Eukaryota</taxon>
        <taxon>Metazoa</taxon>
        <taxon>Ecdysozoa</taxon>
        <taxon>Nematoda</taxon>
        <taxon>Chromadorea</taxon>
        <taxon>Rhabditida</taxon>
        <taxon>Tylenchina</taxon>
        <taxon>Panagrolaimomorpha</taxon>
        <taxon>Panagrolaimoidea</taxon>
        <taxon>Panagrolaimidae</taxon>
        <taxon>Panagrolaimus</taxon>
    </lineage>
</organism>
<protein>
    <submittedName>
        <fullName evidence="2">Uncharacterized protein</fullName>
    </submittedName>
</protein>
<proteinExistence type="predicted"/>
<accession>A0AC34RLX9</accession>
<evidence type="ECO:0000313" key="1">
    <source>
        <dbReference type="Proteomes" id="UP000887576"/>
    </source>
</evidence>
<evidence type="ECO:0000313" key="2">
    <source>
        <dbReference type="WBParaSite" id="JU765_v2.g8234.t1"/>
    </source>
</evidence>
<reference evidence="2" key="1">
    <citation type="submission" date="2022-11" db="UniProtKB">
        <authorList>
            <consortium name="WormBaseParasite"/>
        </authorList>
    </citation>
    <scope>IDENTIFICATION</scope>
</reference>
<sequence>LQCFQVFEDRLKSLTEQAKLLADSVPDLTETIQLRMQAINRAMEQLKIKQTLENAKNNSSKTQKSPPQKLREWLQKVEKELERFRSGLTGKMIGGIANLQKIASDHQVGIWGTSKGDGKLGE</sequence>
<dbReference type="WBParaSite" id="JU765_v2.g8234.t1">
    <property type="protein sequence ID" value="JU765_v2.g8234.t1"/>
    <property type="gene ID" value="JU765_v2.g8234"/>
</dbReference>
<dbReference type="Proteomes" id="UP000887576">
    <property type="component" value="Unplaced"/>
</dbReference>